<name>A0A9P6T679_9BASI</name>
<dbReference type="EMBL" id="MU167772">
    <property type="protein sequence ID" value="KAG0139133.1"/>
    <property type="molecule type" value="Genomic_DNA"/>
</dbReference>
<organism evidence="2 3">
    <name type="scientific">Cronartium quercuum f. sp. fusiforme G11</name>
    <dbReference type="NCBI Taxonomy" id="708437"/>
    <lineage>
        <taxon>Eukaryota</taxon>
        <taxon>Fungi</taxon>
        <taxon>Dikarya</taxon>
        <taxon>Basidiomycota</taxon>
        <taxon>Pucciniomycotina</taxon>
        <taxon>Pucciniomycetes</taxon>
        <taxon>Pucciniales</taxon>
        <taxon>Coleosporiaceae</taxon>
        <taxon>Cronartium</taxon>
    </lineage>
</organism>
<evidence type="ECO:0000313" key="3">
    <source>
        <dbReference type="Proteomes" id="UP000886653"/>
    </source>
</evidence>
<accession>A0A9P6T679</accession>
<dbReference type="AlphaFoldDB" id="A0A9P6T679"/>
<proteinExistence type="predicted"/>
<keyword evidence="1" id="KW-0472">Membrane</keyword>
<keyword evidence="1" id="KW-0812">Transmembrane</keyword>
<gene>
    <name evidence="2" type="ORF">CROQUDRAFT_102100</name>
</gene>
<sequence>MLGHKGKSISSHSFKIIVLILFSLVNISVAGLLRIGETVTQSENLGRNEGNVQKFVTANNFEVFKQELVEHLSTPIESQKLDSEKYSAGNSQQLNTDGSDDIRIKGGKKKWYIRVIDRVKKYWKWLTSTMKSKKSISL</sequence>
<dbReference type="Proteomes" id="UP000886653">
    <property type="component" value="Unassembled WGS sequence"/>
</dbReference>
<feature type="transmembrane region" description="Helical" evidence="1">
    <location>
        <begin position="12"/>
        <end position="33"/>
    </location>
</feature>
<keyword evidence="3" id="KW-1185">Reference proteome</keyword>
<protein>
    <submittedName>
        <fullName evidence="2">Uncharacterized protein</fullName>
    </submittedName>
</protein>
<comment type="caution">
    <text evidence="2">The sequence shown here is derived from an EMBL/GenBank/DDBJ whole genome shotgun (WGS) entry which is preliminary data.</text>
</comment>
<keyword evidence="1" id="KW-1133">Transmembrane helix</keyword>
<evidence type="ECO:0000256" key="1">
    <source>
        <dbReference type="SAM" id="Phobius"/>
    </source>
</evidence>
<reference evidence="2" key="1">
    <citation type="submission" date="2013-11" db="EMBL/GenBank/DDBJ databases">
        <title>Genome sequence of the fusiform rust pathogen reveals effectors for host alternation and coevolution with pine.</title>
        <authorList>
            <consortium name="DOE Joint Genome Institute"/>
            <person name="Smith K."/>
            <person name="Pendleton A."/>
            <person name="Kubisiak T."/>
            <person name="Anderson C."/>
            <person name="Salamov A."/>
            <person name="Aerts A."/>
            <person name="Riley R."/>
            <person name="Clum A."/>
            <person name="Lindquist E."/>
            <person name="Ence D."/>
            <person name="Campbell M."/>
            <person name="Kronenberg Z."/>
            <person name="Feau N."/>
            <person name="Dhillon B."/>
            <person name="Hamelin R."/>
            <person name="Burleigh J."/>
            <person name="Smith J."/>
            <person name="Yandell M."/>
            <person name="Nelson C."/>
            <person name="Grigoriev I."/>
            <person name="Davis J."/>
        </authorList>
    </citation>
    <scope>NUCLEOTIDE SEQUENCE</scope>
    <source>
        <strain evidence="2">G11</strain>
    </source>
</reference>
<evidence type="ECO:0000313" key="2">
    <source>
        <dbReference type="EMBL" id="KAG0139133.1"/>
    </source>
</evidence>